<gene>
    <name evidence="2" type="ORF">EK21DRAFT_110045</name>
</gene>
<dbReference type="EMBL" id="ML978173">
    <property type="protein sequence ID" value="KAF2032370.1"/>
    <property type="molecule type" value="Genomic_DNA"/>
</dbReference>
<reference evidence="2" key="1">
    <citation type="journal article" date="2020" name="Stud. Mycol.">
        <title>101 Dothideomycetes genomes: a test case for predicting lifestyles and emergence of pathogens.</title>
        <authorList>
            <person name="Haridas S."/>
            <person name="Albert R."/>
            <person name="Binder M."/>
            <person name="Bloem J."/>
            <person name="Labutti K."/>
            <person name="Salamov A."/>
            <person name="Andreopoulos B."/>
            <person name="Baker S."/>
            <person name="Barry K."/>
            <person name="Bills G."/>
            <person name="Bluhm B."/>
            <person name="Cannon C."/>
            <person name="Castanera R."/>
            <person name="Culley D."/>
            <person name="Daum C."/>
            <person name="Ezra D."/>
            <person name="Gonzalez J."/>
            <person name="Henrissat B."/>
            <person name="Kuo A."/>
            <person name="Liang C."/>
            <person name="Lipzen A."/>
            <person name="Lutzoni F."/>
            <person name="Magnuson J."/>
            <person name="Mondo S."/>
            <person name="Nolan M."/>
            <person name="Ohm R."/>
            <person name="Pangilinan J."/>
            <person name="Park H.-J."/>
            <person name="Ramirez L."/>
            <person name="Alfaro M."/>
            <person name="Sun H."/>
            <person name="Tritt A."/>
            <person name="Yoshinaga Y."/>
            <person name="Zwiers L.-H."/>
            <person name="Turgeon B."/>
            <person name="Goodwin S."/>
            <person name="Spatafora J."/>
            <person name="Crous P."/>
            <person name="Grigoriev I."/>
        </authorList>
    </citation>
    <scope>NUCLEOTIDE SEQUENCE</scope>
    <source>
        <strain evidence="2">CBS 110217</strain>
    </source>
</reference>
<dbReference type="Proteomes" id="UP000799777">
    <property type="component" value="Unassembled WGS sequence"/>
</dbReference>
<evidence type="ECO:0000256" key="1">
    <source>
        <dbReference type="SAM" id="SignalP"/>
    </source>
</evidence>
<accession>A0A9P4LPM8</accession>
<evidence type="ECO:0000313" key="3">
    <source>
        <dbReference type="Proteomes" id="UP000799777"/>
    </source>
</evidence>
<dbReference type="AlphaFoldDB" id="A0A9P4LPM8"/>
<evidence type="ECO:0000313" key="2">
    <source>
        <dbReference type="EMBL" id="KAF2032370.1"/>
    </source>
</evidence>
<feature type="signal peptide" evidence="1">
    <location>
        <begin position="1"/>
        <end position="18"/>
    </location>
</feature>
<comment type="caution">
    <text evidence="2">The sequence shown here is derived from an EMBL/GenBank/DDBJ whole genome shotgun (WGS) entry which is preliminary data.</text>
</comment>
<keyword evidence="3" id="KW-1185">Reference proteome</keyword>
<proteinExistence type="predicted"/>
<dbReference type="OrthoDB" id="3456201at2759"/>
<protein>
    <submittedName>
        <fullName evidence="2">Uncharacterized protein</fullName>
    </submittedName>
</protein>
<keyword evidence="1" id="KW-0732">Signal</keyword>
<organism evidence="2 3">
    <name type="scientific">Setomelanomma holmii</name>
    <dbReference type="NCBI Taxonomy" id="210430"/>
    <lineage>
        <taxon>Eukaryota</taxon>
        <taxon>Fungi</taxon>
        <taxon>Dikarya</taxon>
        <taxon>Ascomycota</taxon>
        <taxon>Pezizomycotina</taxon>
        <taxon>Dothideomycetes</taxon>
        <taxon>Pleosporomycetidae</taxon>
        <taxon>Pleosporales</taxon>
        <taxon>Pleosporineae</taxon>
        <taxon>Phaeosphaeriaceae</taxon>
        <taxon>Setomelanomma</taxon>
    </lineage>
</organism>
<feature type="chain" id="PRO_5040379901" evidence="1">
    <location>
        <begin position="19"/>
        <end position="99"/>
    </location>
</feature>
<name>A0A9P4LPM8_9PLEO</name>
<sequence length="99" mass="10603">MKLSTLFAAVGLATGIDACFLTAHSSAIGDFHVRHSEPKDHDGSRQFVNWSHGACMIKGELLDGCNVKTSSTSGCGFVSFSIWKPGRFVRGLKDVKSSV</sequence>